<dbReference type="EMBL" id="BNJJ01000002">
    <property type="protein sequence ID" value="GHO83004.1"/>
    <property type="molecule type" value="Genomic_DNA"/>
</dbReference>
<reference evidence="2 3" key="1">
    <citation type="journal article" date="2021" name="Int. J. Syst. Evol. Microbiol.">
        <title>Reticulibacter mediterranei gen. nov., sp. nov., within the new family Reticulibacteraceae fam. nov., and Ktedonospora formicarum gen. nov., sp. nov., Ktedonobacter robiniae sp. nov., Dictyobacter formicarum sp. nov. and Dictyobacter arantiisoli sp. nov., belonging to the class Ktedonobacteria.</title>
        <authorList>
            <person name="Yabe S."/>
            <person name="Zheng Y."/>
            <person name="Wang C.M."/>
            <person name="Sakai Y."/>
            <person name="Abe K."/>
            <person name="Yokota A."/>
            <person name="Donadio S."/>
            <person name="Cavaletti L."/>
            <person name="Monciardini P."/>
        </authorList>
    </citation>
    <scope>NUCLEOTIDE SEQUENCE [LARGE SCALE GENOMIC DNA]</scope>
    <source>
        <strain evidence="2 3">SOSP1-9</strain>
    </source>
</reference>
<gene>
    <name evidence="2" type="ORF">KSZ_10100</name>
</gene>
<comment type="caution">
    <text evidence="2">The sequence shown here is derived from an EMBL/GenBank/DDBJ whole genome shotgun (WGS) entry which is preliminary data.</text>
</comment>
<dbReference type="Pfam" id="PF12728">
    <property type="entry name" value="HTH_17"/>
    <property type="match status" value="1"/>
</dbReference>
<sequence length="75" mass="8138">MGKRKNTTATPVIQPDQLQLLTIPQVMATLNLGRTKVYDLINNDGLPVVKIGGATRVPLTKLQAWIDQQATQIGA</sequence>
<evidence type="ECO:0000313" key="2">
    <source>
        <dbReference type="EMBL" id="GHO83004.1"/>
    </source>
</evidence>
<accession>A0ABQ3VB61</accession>
<dbReference type="Proteomes" id="UP000635565">
    <property type="component" value="Unassembled WGS sequence"/>
</dbReference>
<name>A0ABQ3VB61_9CHLR</name>
<keyword evidence="3" id="KW-1185">Reference proteome</keyword>
<dbReference type="InterPro" id="IPR010093">
    <property type="entry name" value="SinI_DNA-bd"/>
</dbReference>
<dbReference type="Gene3D" id="1.10.238.160">
    <property type="match status" value="1"/>
</dbReference>
<evidence type="ECO:0000313" key="3">
    <source>
        <dbReference type="Proteomes" id="UP000635565"/>
    </source>
</evidence>
<proteinExistence type="predicted"/>
<feature type="domain" description="Helix-turn-helix" evidence="1">
    <location>
        <begin position="20"/>
        <end position="69"/>
    </location>
</feature>
<dbReference type="RefSeq" id="WP_201360640.1">
    <property type="nucleotide sequence ID" value="NZ_BNJJ01000002.1"/>
</dbReference>
<dbReference type="InterPro" id="IPR041657">
    <property type="entry name" value="HTH_17"/>
</dbReference>
<protein>
    <recommendedName>
        <fullName evidence="1">Helix-turn-helix domain-containing protein</fullName>
    </recommendedName>
</protein>
<dbReference type="NCBIfam" id="TIGR01764">
    <property type="entry name" value="excise"/>
    <property type="match status" value="1"/>
</dbReference>
<evidence type="ECO:0000259" key="1">
    <source>
        <dbReference type="Pfam" id="PF12728"/>
    </source>
</evidence>
<organism evidence="2 3">
    <name type="scientific">Dictyobacter formicarum</name>
    <dbReference type="NCBI Taxonomy" id="2778368"/>
    <lineage>
        <taxon>Bacteria</taxon>
        <taxon>Bacillati</taxon>
        <taxon>Chloroflexota</taxon>
        <taxon>Ktedonobacteria</taxon>
        <taxon>Ktedonobacterales</taxon>
        <taxon>Dictyobacteraceae</taxon>
        <taxon>Dictyobacter</taxon>
    </lineage>
</organism>